<dbReference type="EMBL" id="WNYA01089626">
    <property type="protein sequence ID" value="KAG8534821.1"/>
    <property type="molecule type" value="Genomic_DNA"/>
</dbReference>
<organism evidence="1 2">
    <name type="scientific">Engystomops pustulosus</name>
    <name type="common">Tungara frog</name>
    <name type="synonym">Physalaemus pustulosus</name>
    <dbReference type="NCBI Taxonomy" id="76066"/>
    <lineage>
        <taxon>Eukaryota</taxon>
        <taxon>Metazoa</taxon>
        <taxon>Chordata</taxon>
        <taxon>Craniata</taxon>
        <taxon>Vertebrata</taxon>
        <taxon>Euteleostomi</taxon>
        <taxon>Amphibia</taxon>
        <taxon>Batrachia</taxon>
        <taxon>Anura</taxon>
        <taxon>Neobatrachia</taxon>
        <taxon>Hyloidea</taxon>
        <taxon>Leptodactylidae</taxon>
        <taxon>Leiuperinae</taxon>
        <taxon>Engystomops</taxon>
    </lineage>
</organism>
<name>A0AAV6YDE9_ENGPU</name>
<gene>
    <name evidence="1" type="ORF">GDO81_030210</name>
</gene>
<comment type="caution">
    <text evidence="1">The sequence shown here is derived from an EMBL/GenBank/DDBJ whole genome shotgun (WGS) entry which is preliminary data.</text>
</comment>
<dbReference type="Proteomes" id="UP000824782">
    <property type="component" value="Unassembled WGS sequence"/>
</dbReference>
<accession>A0AAV6YDE9</accession>
<reference evidence="1" key="1">
    <citation type="thesis" date="2020" institute="ProQuest LLC" country="789 East Eisenhower Parkway, Ann Arbor, MI, USA">
        <title>Comparative Genomics and Chromosome Evolution.</title>
        <authorList>
            <person name="Mudd A.B."/>
        </authorList>
    </citation>
    <scope>NUCLEOTIDE SEQUENCE</scope>
    <source>
        <strain evidence="1">237g6f4</strain>
        <tissue evidence="1">Blood</tissue>
    </source>
</reference>
<sequence length="82" mass="8742">MGAPELLPQPPHRLAGFFVLREVAQSPGGIAGNRLPGPQHSPALFTEVSLTSLSTQLSRSIQLFLGTQLSRGIQLSWGFGAF</sequence>
<evidence type="ECO:0000313" key="2">
    <source>
        <dbReference type="Proteomes" id="UP000824782"/>
    </source>
</evidence>
<dbReference type="AlphaFoldDB" id="A0AAV6YDE9"/>
<evidence type="ECO:0000313" key="1">
    <source>
        <dbReference type="EMBL" id="KAG8534821.1"/>
    </source>
</evidence>
<proteinExistence type="predicted"/>
<keyword evidence="2" id="KW-1185">Reference proteome</keyword>
<protein>
    <submittedName>
        <fullName evidence="1">Uncharacterized protein</fullName>
    </submittedName>
</protein>